<feature type="transmembrane region" description="Helical" evidence="1">
    <location>
        <begin position="44"/>
        <end position="64"/>
    </location>
</feature>
<dbReference type="PANTHER" id="PTHR36443:SF1">
    <property type="entry name" value="BSR5223 PROTEIN"/>
    <property type="match status" value="1"/>
</dbReference>
<evidence type="ECO:0000313" key="3">
    <source>
        <dbReference type="Proteomes" id="UP000391919"/>
    </source>
</evidence>
<keyword evidence="1" id="KW-0812">Transmembrane</keyword>
<dbReference type="AlphaFoldDB" id="A0A5J4JFC4"/>
<proteinExistence type="predicted"/>
<comment type="caution">
    <text evidence="2">The sequence shown here is derived from an EMBL/GenBank/DDBJ whole genome shotgun (WGS) entry which is preliminary data.</text>
</comment>
<dbReference type="RefSeq" id="WP_151679297.1">
    <property type="nucleotide sequence ID" value="NZ_BKZP01000005.1"/>
</dbReference>
<keyword evidence="1" id="KW-1133">Transmembrane helix</keyword>
<reference evidence="2 3" key="1">
    <citation type="submission" date="2019-09" db="EMBL/GenBank/DDBJ databases">
        <title>Draft genome sequence of Bacillus sp. JC-7.</title>
        <authorList>
            <person name="Tanaka N."/>
            <person name="Shiwa Y."/>
            <person name="Fujita N."/>
            <person name="Tanasupawat S."/>
        </authorList>
    </citation>
    <scope>NUCLEOTIDE SEQUENCE [LARGE SCALE GENOMIC DNA]</scope>
    <source>
        <strain evidence="2 3">JC-7</strain>
    </source>
</reference>
<keyword evidence="3" id="KW-1185">Reference proteome</keyword>
<dbReference type="Proteomes" id="UP000391919">
    <property type="component" value="Unassembled WGS sequence"/>
</dbReference>
<accession>A0A5J4JFC4</accession>
<dbReference type="Pfam" id="PF11146">
    <property type="entry name" value="DUF2905"/>
    <property type="match status" value="1"/>
</dbReference>
<protein>
    <submittedName>
        <fullName evidence="2">Membrane protein</fullName>
    </submittedName>
</protein>
<dbReference type="InterPro" id="IPR021320">
    <property type="entry name" value="DUF2905"/>
</dbReference>
<name>A0A5J4JFC4_9BACI</name>
<keyword evidence="1" id="KW-0472">Membrane</keyword>
<feature type="transmembrane region" description="Helical" evidence="1">
    <location>
        <begin position="7"/>
        <end position="24"/>
    </location>
</feature>
<dbReference type="EMBL" id="BKZQ01000004">
    <property type="protein sequence ID" value="GER69150.1"/>
    <property type="molecule type" value="Genomic_DNA"/>
</dbReference>
<sequence>MSGFGKVLMTIAVILFVIGLSMQLTKIGRLPGDILIRKGNTTFYFPIATSIILSIVLSVLLYIIGRFK</sequence>
<organism evidence="2 3">
    <name type="scientific">Weizmannia acidilactici</name>
    <dbReference type="NCBI Taxonomy" id="2607726"/>
    <lineage>
        <taxon>Bacteria</taxon>
        <taxon>Bacillati</taxon>
        <taxon>Bacillota</taxon>
        <taxon>Bacilli</taxon>
        <taxon>Bacillales</taxon>
        <taxon>Bacillaceae</taxon>
        <taxon>Heyndrickxia</taxon>
    </lineage>
</organism>
<dbReference type="PANTHER" id="PTHR36443">
    <property type="entry name" value="BSR5223 PROTEIN"/>
    <property type="match status" value="1"/>
</dbReference>
<evidence type="ECO:0000256" key="1">
    <source>
        <dbReference type="SAM" id="Phobius"/>
    </source>
</evidence>
<evidence type="ECO:0000313" key="2">
    <source>
        <dbReference type="EMBL" id="GER69150.1"/>
    </source>
</evidence>
<gene>
    <name evidence="2" type="ORF">BpJC7_04530</name>
</gene>